<evidence type="ECO:0000313" key="5">
    <source>
        <dbReference type="Proteomes" id="UP000663845"/>
    </source>
</evidence>
<dbReference type="InterPro" id="IPR008936">
    <property type="entry name" value="Rho_GTPase_activation_prot"/>
</dbReference>
<dbReference type="InterPro" id="IPR001849">
    <property type="entry name" value="PH_domain"/>
</dbReference>
<dbReference type="Gene3D" id="1.10.555.10">
    <property type="entry name" value="Rho GTPase activation protein"/>
    <property type="match status" value="1"/>
</dbReference>
<dbReference type="PROSITE" id="PS50238">
    <property type="entry name" value="RHOGAP"/>
    <property type="match status" value="1"/>
</dbReference>
<dbReference type="SMART" id="SM00233">
    <property type="entry name" value="PH"/>
    <property type="match status" value="1"/>
</dbReference>
<dbReference type="GO" id="GO:0005096">
    <property type="term" value="F:GTPase activator activity"/>
    <property type="evidence" value="ECO:0007669"/>
    <property type="project" value="UniProtKB-KW"/>
</dbReference>
<dbReference type="Proteomes" id="UP000663845">
    <property type="component" value="Unassembled WGS sequence"/>
</dbReference>
<dbReference type="GO" id="GO:0007165">
    <property type="term" value="P:signal transduction"/>
    <property type="evidence" value="ECO:0007669"/>
    <property type="project" value="InterPro"/>
</dbReference>
<reference evidence="4" key="1">
    <citation type="submission" date="2021-02" db="EMBL/GenBank/DDBJ databases">
        <authorList>
            <person name="Nowell W R."/>
        </authorList>
    </citation>
    <scope>NUCLEOTIDE SEQUENCE</scope>
</reference>
<dbReference type="SMART" id="SM00324">
    <property type="entry name" value="RhoGAP"/>
    <property type="match status" value="1"/>
</dbReference>
<gene>
    <name evidence="4" type="ORF">JYZ213_LOCUS14574</name>
</gene>
<evidence type="ECO:0000313" key="4">
    <source>
        <dbReference type="EMBL" id="CAF0974436.1"/>
    </source>
</evidence>
<protein>
    <recommendedName>
        <fullName evidence="6">Rho GTPase activating protein</fullName>
    </recommendedName>
</protein>
<sequence>MSKSKEGWLKIKLHNQIKWHRRYCIIDWDKAILFTASRADTRYRDWIRLSPNIIINDCDSSSINNDINNNNLSISITETITNNVTATHLLQTETKNDYDSWLLALKQRAYSQLGGGIFGQSLENTYKYAPDKSSLVPLIVRQCCEYLLEHGSTFVGLFRVPGKQSAIKELRDMYDRGLSIELKQCYSPATISSLLKIYLQSLPESIIPTKCFDDFLEIGSRFKYNQTNDLNRLKQLIETNLSNINYATLAYLCLFLKKLTDHVEITKMDTDNLAVVFGNNLIRPVEDLDLNMIKGHNYNLLPLIKVLIDHSEYLFSVSQSNDTTYEQKTESVTKSSGFSSFSSLLSANDHHVTANSRSSSMPSILMETFSSYDSRNSSLENSTDMNNVKQRKISFTEKPTDYTKDHFNKRRTYLDTNPNQINIRPKRYGSIDLLDIKKNEHNVKHNQRSLDDIIVEQRQKTGKE</sequence>
<dbReference type="GO" id="GO:0051056">
    <property type="term" value="P:regulation of small GTPase mediated signal transduction"/>
    <property type="evidence" value="ECO:0007669"/>
    <property type="project" value="UniProtKB-ARBA"/>
</dbReference>
<dbReference type="AlphaFoldDB" id="A0A814EZN5"/>
<dbReference type="Pfam" id="PF00169">
    <property type="entry name" value="PH"/>
    <property type="match status" value="1"/>
</dbReference>
<feature type="domain" description="Rho-GAP" evidence="3">
    <location>
        <begin position="120"/>
        <end position="315"/>
    </location>
</feature>
<dbReference type="SUPFAM" id="SSF50729">
    <property type="entry name" value="PH domain-like"/>
    <property type="match status" value="1"/>
</dbReference>
<accession>A0A814EZN5</accession>
<dbReference type="Gene3D" id="2.30.29.30">
    <property type="entry name" value="Pleckstrin-homology domain (PH domain)/Phosphotyrosine-binding domain (PTB)"/>
    <property type="match status" value="1"/>
</dbReference>
<dbReference type="InterPro" id="IPR051025">
    <property type="entry name" value="RhoGAP"/>
</dbReference>
<feature type="domain" description="PH" evidence="2">
    <location>
        <begin position="2"/>
        <end position="110"/>
    </location>
</feature>
<proteinExistence type="predicted"/>
<dbReference type="PANTHER" id="PTHR15228:SF24">
    <property type="entry name" value="RHO-GAP DOMAIN-CONTAINING PROTEIN"/>
    <property type="match status" value="1"/>
</dbReference>
<evidence type="ECO:0000259" key="3">
    <source>
        <dbReference type="PROSITE" id="PS50238"/>
    </source>
</evidence>
<evidence type="ECO:0000259" key="2">
    <source>
        <dbReference type="PROSITE" id="PS50003"/>
    </source>
</evidence>
<dbReference type="InterPro" id="IPR000198">
    <property type="entry name" value="RhoGAP_dom"/>
</dbReference>
<organism evidence="4 5">
    <name type="scientific">Adineta steineri</name>
    <dbReference type="NCBI Taxonomy" id="433720"/>
    <lineage>
        <taxon>Eukaryota</taxon>
        <taxon>Metazoa</taxon>
        <taxon>Spiralia</taxon>
        <taxon>Gnathifera</taxon>
        <taxon>Rotifera</taxon>
        <taxon>Eurotatoria</taxon>
        <taxon>Bdelloidea</taxon>
        <taxon>Adinetida</taxon>
        <taxon>Adinetidae</taxon>
        <taxon>Adineta</taxon>
    </lineage>
</organism>
<comment type="caution">
    <text evidence="4">The sequence shown here is derived from an EMBL/GenBank/DDBJ whole genome shotgun (WGS) entry which is preliminary data.</text>
</comment>
<dbReference type="EMBL" id="CAJNOG010000122">
    <property type="protein sequence ID" value="CAF0974436.1"/>
    <property type="molecule type" value="Genomic_DNA"/>
</dbReference>
<evidence type="ECO:0008006" key="6">
    <source>
        <dbReference type="Google" id="ProtNLM"/>
    </source>
</evidence>
<evidence type="ECO:0000256" key="1">
    <source>
        <dbReference type="ARBA" id="ARBA00022468"/>
    </source>
</evidence>
<dbReference type="CDD" id="cd00821">
    <property type="entry name" value="PH"/>
    <property type="match status" value="1"/>
</dbReference>
<dbReference type="SUPFAM" id="SSF48350">
    <property type="entry name" value="GTPase activation domain, GAP"/>
    <property type="match status" value="1"/>
</dbReference>
<dbReference type="PANTHER" id="PTHR15228">
    <property type="entry name" value="SPERMATHECAL PHYSIOLOGY VARIANT"/>
    <property type="match status" value="1"/>
</dbReference>
<dbReference type="PROSITE" id="PS50003">
    <property type="entry name" value="PH_DOMAIN"/>
    <property type="match status" value="1"/>
</dbReference>
<name>A0A814EZN5_9BILA</name>
<dbReference type="Pfam" id="PF00620">
    <property type="entry name" value="RhoGAP"/>
    <property type="match status" value="1"/>
</dbReference>
<keyword evidence="1" id="KW-0343">GTPase activation</keyword>
<dbReference type="InterPro" id="IPR011993">
    <property type="entry name" value="PH-like_dom_sf"/>
</dbReference>